<gene>
    <name evidence="2" type="ORF">DEW08_16785</name>
</gene>
<keyword evidence="3" id="KW-1185">Reference proteome</keyword>
<dbReference type="KEGG" id="azz:DEW08_16785"/>
<sequence length="74" mass="8162">MLTEQVATLIRIKTDHDIADSSIRSTLSELAEKGVITRLGRSEWQFPEKQEAPQAEPDGASADEIQEDASDMFG</sequence>
<organism evidence="2 3">
    <name type="scientific">Azospirillum thermophilum</name>
    <dbReference type="NCBI Taxonomy" id="2202148"/>
    <lineage>
        <taxon>Bacteria</taxon>
        <taxon>Pseudomonadati</taxon>
        <taxon>Pseudomonadota</taxon>
        <taxon>Alphaproteobacteria</taxon>
        <taxon>Rhodospirillales</taxon>
        <taxon>Azospirillaceae</taxon>
        <taxon>Azospirillum</taxon>
    </lineage>
</organism>
<proteinExistence type="predicted"/>
<protein>
    <submittedName>
        <fullName evidence="2">Uncharacterized protein</fullName>
    </submittedName>
</protein>
<evidence type="ECO:0000256" key="1">
    <source>
        <dbReference type="SAM" id="MobiDB-lite"/>
    </source>
</evidence>
<feature type="compositionally biased region" description="Acidic residues" evidence="1">
    <location>
        <begin position="64"/>
        <end position="74"/>
    </location>
</feature>
<evidence type="ECO:0000313" key="3">
    <source>
        <dbReference type="Proteomes" id="UP000245629"/>
    </source>
</evidence>
<evidence type="ECO:0000313" key="2">
    <source>
        <dbReference type="EMBL" id="AWK87647.1"/>
    </source>
</evidence>
<dbReference type="Proteomes" id="UP000245629">
    <property type="component" value="Chromosome 2"/>
</dbReference>
<name>A0A2S2CTP1_9PROT</name>
<dbReference type="AlphaFoldDB" id="A0A2S2CTP1"/>
<feature type="region of interest" description="Disordered" evidence="1">
    <location>
        <begin position="41"/>
        <end position="74"/>
    </location>
</feature>
<accession>A0A2S2CTP1</accession>
<reference evidence="3" key="1">
    <citation type="submission" date="2018-05" db="EMBL/GenBank/DDBJ databases">
        <title>Azospirillum thermophila sp. nov., a novel isolated from hot spring.</title>
        <authorList>
            <person name="Zhao Z."/>
        </authorList>
    </citation>
    <scope>NUCLEOTIDE SEQUENCE [LARGE SCALE GENOMIC DNA]</scope>
    <source>
        <strain evidence="3">CFH 70021</strain>
    </source>
</reference>
<dbReference type="EMBL" id="CP029353">
    <property type="protein sequence ID" value="AWK87647.1"/>
    <property type="molecule type" value="Genomic_DNA"/>
</dbReference>